<reference evidence="11" key="1">
    <citation type="submission" date="2015-09" db="EMBL/GenBank/DDBJ databases">
        <title>De novo assembly of Pectinophora gossypiella (Pink Bollworm) gut transcriptome.</title>
        <authorList>
            <person name="Tassone E.E."/>
        </authorList>
    </citation>
    <scope>NUCLEOTIDE SEQUENCE</scope>
</reference>
<keyword evidence="4" id="KW-0677">Repeat</keyword>
<keyword evidence="6 9" id="KW-1133">Transmembrane helix</keyword>
<dbReference type="PROSITE" id="PS50004">
    <property type="entry name" value="C2"/>
    <property type="match status" value="1"/>
</dbReference>
<protein>
    <recommendedName>
        <fullName evidence="10">C2 domain-containing protein</fullName>
    </recommendedName>
</protein>
<feature type="domain" description="C2" evidence="10">
    <location>
        <begin position="191"/>
        <end position="309"/>
    </location>
</feature>
<feature type="coiled-coil region" evidence="8">
    <location>
        <begin position="156"/>
        <end position="183"/>
    </location>
</feature>
<evidence type="ECO:0000256" key="9">
    <source>
        <dbReference type="SAM" id="Phobius"/>
    </source>
</evidence>
<dbReference type="PANTHER" id="PTHR45911:SF4">
    <property type="entry name" value="MULTIPLE C2 AND TRANSMEMBRANE DOMAIN-CONTAINING PROTEIN"/>
    <property type="match status" value="1"/>
</dbReference>
<keyword evidence="3" id="KW-0479">Metal-binding</keyword>
<evidence type="ECO:0000256" key="3">
    <source>
        <dbReference type="ARBA" id="ARBA00022723"/>
    </source>
</evidence>
<feature type="transmembrane region" description="Helical" evidence="9">
    <location>
        <begin position="624"/>
        <end position="654"/>
    </location>
</feature>
<keyword evidence="5" id="KW-0106">Calcium</keyword>
<dbReference type="SMART" id="SM00239">
    <property type="entry name" value="C2"/>
    <property type="match status" value="2"/>
</dbReference>
<keyword evidence="2 9" id="KW-0812">Transmembrane</keyword>
<sequence>MTENKKGDSDSLSKKHFARFHERIFNKYAEMQKKLDKSRSMECLPSSVDDYDNNSLRHSICDIQELEEMYQERSDMNTVKHKIIVEDVNQQNVKVYDLEDDTVYKSEVSIVRHQSENNVFFLDDFRSSFESIYDAYKNNKASQELPNTPTRRISIRDRIETRISAVRERRREAKDKKRESREKVEKFVFTNTPTLDVPKKKNKLASVTVALIEATGSENEPIAEEKPRLVYCRVRLGAEKRKTKTVKSANNVATWQELFTLNMFEEQMLEITMWEKDTLMGRSLVDLSEIEKEKTHKMRLNLQEGTANVQIFILLTISGTVVDYMSMDSNDHKSRRKDYSSVSSNFNNVGWFSMVVYGAKGLPSGDYFCLIELDNNRLQSHTDFKTQNPTWMKIMALVVSDVTSILAISVIDEKKSDVVGKICIPLLSNTNGSKKWYALKDSTLRERANGNNPRILLETKLDFNVIKASLRVINPKEVNFLETEPEFSRAVFSQNVTRARAVVTWILDAFKFFKTCFEWESRRRNTVALSIWLLFWWFYRPWMMPLLLLIPFIWYKPPEYAIINWKKKRTSEEMAIEPAVTRSTSLRERLSSLTDLIKTVQNSIGKFASIGESIKNLTNFTVPFLSFLAIFIILLITIVVYFIPVNYIFMIWGVHKFLRKILRPNRIPNSEILDLLSRVPDDVTLLDCAELDLEELTQEDSQTETRSIR</sequence>
<keyword evidence="8" id="KW-0175">Coiled coil</keyword>
<dbReference type="PANTHER" id="PTHR45911">
    <property type="entry name" value="C2 DOMAIN-CONTAINING PROTEIN"/>
    <property type="match status" value="1"/>
</dbReference>
<evidence type="ECO:0000313" key="11">
    <source>
        <dbReference type="EMBL" id="JAT84317.1"/>
    </source>
</evidence>
<evidence type="ECO:0000259" key="10">
    <source>
        <dbReference type="PROSITE" id="PS50004"/>
    </source>
</evidence>
<evidence type="ECO:0000256" key="7">
    <source>
        <dbReference type="ARBA" id="ARBA00023136"/>
    </source>
</evidence>
<feature type="transmembrane region" description="Helical" evidence="9">
    <location>
        <begin position="531"/>
        <end position="555"/>
    </location>
</feature>
<evidence type="ECO:0000256" key="2">
    <source>
        <dbReference type="ARBA" id="ARBA00022692"/>
    </source>
</evidence>
<dbReference type="InterPro" id="IPR013583">
    <property type="entry name" value="MCTP_C"/>
</dbReference>
<evidence type="ECO:0000256" key="6">
    <source>
        <dbReference type="ARBA" id="ARBA00022989"/>
    </source>
</evidence>
<dbReference type="InterPro" id="IPR000008">
    <property type="entry name" value="C2_dom"/>
</dbReference>
<dbReference type="GO" id="GO:0016020">
    <property type="term" value="C:membrane"/>
    <property type="evidence" value="ECO:0007669"/>
    <property type="project" value="UniProtKB-SubCell"/>
</dbReference>
<dbReference type="AlphaFoldDB" id="A0A1E1WBJ9"/>
<organism evidence="11">
    <name type="scientific">Pectinophora gossypiella</name>
    <name type="common">Cotton pink bollworm</name>
    <name type="synonym">Depressaria gossypiella</name>
    <dbReference type="NCBI Taxonomy" id="13191"/>
    <lineage>
        <taxon>Eukaryota</taxon>
        <taxon>Metazoa</taxon>
        <taxon>Ecdysozoa</taxon>
        <taxon>Arthropoda</taxon>
        <taxon>Hexapoda</taxon>
        <taxon>Insecta</taxon>
        <taxon>Pterygota</taxon>
        <taxon>Neoptera</taxon>
        <taxon>Endopterygota</taxon>
        <taxon>Lepidoptera</taxon>
        <taxon>Glossata</taxon>
        <taxon>Ditrysia</taxon>
        <taxon>Gelechioidea</taxon>
        <taxon>Gelechiidae</taxon>
        <taxon>Apatetrinae</taxon>
        <taxon>Pectinophora</taxon>
    </lineage>
</organism>
<evidence type="ECO:0000256" key="8">
    <source>
        <dbReference type="SAM" id="Coils"/>
    </source>
</evidence>
<accession>A0A1E1WBJ9</accession>
<dbReference type="GO" id="GO:0005509">
    <property type="term" value="F:calcium ion binding"/>
    <property type="evidence" value="ECO:0007669"/>
    <property type="project" value="TreeGrafter"/>
</dbReference>
<dbReference type="OrthoDB" id="5973539at2759"/>
<dbReference type="EMBL" id="GDQN01006737">
    <property type="protein sequence ID" value="JAT84317.1"/>
    <property type="molecule type" value="Transcribed_RNA"/>
</dbReference>
<dbReference type="SUPFAM" id="SSF49562">
    <property type="entry name" value="C2 domain (Calcium/lipid-binding domain, CaLB)"/>
    <property type="match status" value="2"/>
</dbReference>
<proteinExistence type="predicted"/>
<name>A0A1E1WBJ9_PECGO</name>
<dbReference type="InterPro" id="IPR035892">
    <property type="entry name" value="C2_domain_sf"/>
</dbReference>
<evidence type="ECO:0000256" key="5">
    <source>
        <dbReference type="ARBA" id="ARBA00022837"/>
    </source>
</evidence>
<dbReference type="Pfam" id="PF08372">
    <property type="entry name" value="PRT_C"/>
    <property type="match status" value="1"/>
</dbReference>
<comment type="subcellular location">
    <subcellularLocation>
        <location evidence="1">Membrane</location>
        <topology evidence="1">Multi-pass membrane protein</topology>
    </subcellularLocation>
</comment>
<evidence type="ECO:0000256" key="1">
    <source>
        <dbReference type="ARBA" id="ARBA00004141"/>
    </source>
</evidence>
<keyword evidence="7 9" id="KW-0472">Membrane</keyword>
<evidence type="ECO:0000256" key="4">
    <source>
        <dbReference type="ARBA" id="ARBA00022737"/>
    </source>
</evidence>
<dbReference type="Pfam" id="PF00168">
    <property type="entry name" value="C2"/>
    <property type="match status" value="2"/>
</dbReference>
<dbReference type="Gene3D" id="2.60.40.150">
    <property type="entry name" value="C2 domain"/>
    <property type="match status" value="2"/>
</dbReference>
<gene>
    <name evidence="11" type="ORF">g.12121</name>
</gene>